<dbReference type="Proteomes" id="UP000034739">
    <property type="component" value="Unassembled WGS sequence"/>
</dbReference>
<name>A0A0G1WCM2_9BACT</name>
<dbReference type="SUPFAM" id="SSF53901">
    <property type="entry name" value="Thiolase-like"/>
    <property type="match status" value="1"/>
</dbReference>
<comment type="caution">
    <text evidence="3">The sequence shown here is derived from an EMBL/GenBank/DDBJ whole genome shotgun (WGS) entry which is preliminary data.</text>
</comment>
<evidence type="ECO:0000259" key="2">
    <source>
        <dbReference type="Pfam" id="PF22691"/>
    </source>
</evidence>
<evidence type="ECO:0000313" key="3">
    <source>
        <dbReference type="EMBL" id="KKU88058.1"/>
    </source>
</evidence>
<dbReference type="InterPro" id="IPR055140">
    <property type="entry name" value="Thiolase_C_2"/>
</dbReference>
<protein>
    <submittedName>
        <fullName evidence="3">Acetyl-CoA acyltransferase</fullName>
    </submittedName>
</protein>
<dbReference type="PANTHER" id="PTHR42870:SF6">
    <property type="entry name" value="ACETYL-COA C-ACYLTRANSFERASE"/>
    <property type="match status" value="1"/>
</dbReference>
<feature type="domain" description="Thiolase N-terminal" evidence="1">
    <location>
        <begin position="3"/>
        <end position="220"/>
    </location>
</feature>
<dbReference type="PIRSF" id="PIRSF000429">
    <property type="entry name" value="Ac-CoA_Ac_transf"/>
    <property type="match status" value="1"/>
</dbReference>
<evidence type="ECO:0000259" key="1">
    <source>
        <dbReference type="Pfam" id="PF00108"/>
    </source>
</evidence>
<dbReference type="Gene3D" id="3.40.47.10">
    <property type="match status" value="1"/>
</dbReference>
<dbReference type="CDD" id="cd00829">
    <property type="entry name" value="SCP-x_thiolase"/>
    <property type="match status" value="1"/>
</dbReference>
<dbReference type="NCBIfam" id="NF004720">
    <property type="entry name" value="PRK06064.1"/>
    <property type="match status" value="1"/>
</dbReference>
<keyword evidence="3" id="KW-0012">Acyltransferase</keyword>
<accession>A0A0G1WCM2</accession>
<sequence length="385" mass="39678">MKIYIIGASTTKFGELWGISPRTLAREAVGGALTDAGIKPAAVEALFVGNMLSGMLGGQEHLGAFFADELGLGVPAFKIEGACASGGLAIHAAVAGILSGQYKTVAVLGVEKMTDHKPEDVATALMGAGSEEERLAGATFPGLYAMLARAHMAKFGTSEEQLAAVAAKNHFHATLNPNAQFHNALTVEQVMRSSKIADPLKLLDCSPISDGASAVILTAKSKGQRVKSKDVEIVASAVATDTLGLAQRESLTELKATKEAAKKAYKQAGIEPKDVDMAEVHDCFTIAEVLAMEDLGFYEKGKAAKAIASGDTTLGKSKKLVVNPSGGLKGCGHPVGATGVKQVVELVEQLRGTAGKRQVSGVNVGLAHNVGGSGATAVVHILKRA</sequence>
<organism evidence="3 4">
    <name type="scientific">Candidatus Gottesmanbacteria bacterium GW2011_GWA2_47_9</name>
    <dbReference type="NCBI Taxonomy" id="1618445"/>
    <lineage>
        <taxon>Bacteria</taxon>
        <taxon>Candidatus Gottesmaniibacteriota</taxon>
    </lineage>
</organism>
<dbReference type="InterPro" id="IPR002155">
    <property type="entry name" value="Thiolase"/>
</dbReference>
<dbReference type="InterPro" id="IPR020616">
    <property type="entry name" value="Thiolase_N"/>
</dbReference>
<dbReference type="EMBL" id="LCOY01000014">
    <property type="protein sequence ID" value="KKU88058.1"/>
    <property type="molecule type" value="Genomic_DNA"/>
</dbReference>
<dbReference type="Pfam" id="PF00108">
    <property type="entry name" value="Thiolase_N"/>
    <property type="match status" value="1"/>
</dbReference>
<evidence type="ECO:0000313" key="4">
    <source>
        <dbReference type="Proteomes" id="UP000034739"/>
    </source>
</evidence>
<dbReference type="InterPro" id="IPR016039">
    <property type="entry name" value="Thiolase-like"/>
</dbReference>
<reference evidence="3 4" key="1">
    <citation type="journal article" date="2015" name="Nature">
        <title>rRNA introns, odd ribosomes, and small enigmatic genomes across a large radiation of phyla.</title>
        <authorList>
            <person name="Brown C.T."/>
            <person name="Hug L.A."/>
            <person name="Thomas B.C."/>
            <person name="Sharon I."/>
            <person name="Castelle C.J."/>
            <person name="Singh A."/>
            <person name="Wilkins M.J."/>
            <person name="Williams K.H."/>
            <person name="Banfield J.F."/>
        </authorList>
    </citation>
    <scope>NUCLEOTIDE SEQUENCE [LARGE SCALE GENOMIC DNA]</scope>
</reference>
<dbReference type="AlphaFoldDB" id="A0A0G1WCM2"/>
<dbReference type="Pfam" id="PF22691">
    <property type="entry name" value="Thiolase_C_1"/>
    <property type="match status" value="1"/>
</dbReference>
<dbReference type="GO" id="GO:0016747">
    <property type="term" value="F:acyltransferase activity, transferring groups other than amino-acyl groups"/>
    <property type="evidence" value="ECO:0007669"/>
    <property type="project" value="InterPro"/>
</dbReference>
<keyword evidence="3" id="KW-0808">Transferase</keyword>
<dbReference type="PATRIC" id="fig|1618445.3.peg.461"/>
<dbReference type="PANTHER" id="PTHR42870">
    <property type="entry name" value="ACETYL-COA C-ACETYLTRANSFERASE"/>
    <property type="match status" value="1"/>
</dbReference>
<proteinExistence type="predicted"/>
<gene>
    <name evidence="3" type="ORF">UY16_C0014G0018</name>
</gene>
<feature type="domain" description="Thiolase C-terminal" evidence="2">
    <location>
        <begin position="238"/>
        <end position="384"/>
    </location>
</feature>